<organism evidence="1 2">
    <name type="scientific">Chryseobacterium luteum</name>
    <dbReference type="NCBI Taxonomy" id="421531"/>
    <lineage>
        <taxon>Bacteria</taxon>
        <taxon>Pseudomonadati</taxon>
        <taxon>Bacteroidota</taxon>
        <taxon>Flavobacteriia</taxon>
        <taxon>Flavobacteriales</taxon>
        <taxon>Weeksellaceae</taxon>
        <taxon>Chryseobacterium group</taxon>
        <taxon>Chryseobacterium</taxon>
    </lineage>
</organism>
<dbReference type="AlphaFoldDB" id="A0A085YZK9"/>
<evidence type="ECO:0000313" key="2">
    <source>
        <dbReference type="Proteomes" id="UP000028703"/>
    </source>
</evidence>
<dbReference type="Proteomes" id="UP000028703">
    <property type="component" value="Unassembled WGS sequence"/>
</dbReference>
<protein>
    <submittedName>
        <fullName evidence="1">Uncharacterized protein</fullName>
    </submittedName>
</protein>
<sequence>MDDEKLISDLSNWRKYNGKDFSVEDWIVGEGNVNFAIAYTFIFWPEFLEYDDCIIFKNHFDKTNFENWKNLEYIKSYA</sequence>
<name>A0A085YZK9_9FLAO</name>
<keyword evidence="2" id="KW-1185">Reference proteome</keyword>
<dbReference type="OrthoDB" id="2618800at2"/>
<dbReference type="RefSeq" id="WP_034707599.1">
    <property type="nucleotide sequence ID" value="NZ_JPRO01000024.1"/>
</dbReference>
<accession>A0A085YZK9</accession>
<dbReference type="EMBL" id="JPRO01000024">
    <property type="protein sequence ID" value="KFE97622.1"/>
    <property type="molecule type" value="Genomic_DNA"/>
</dbReference>
<reference evidence="1 2" key="1">
    <citation type="submission" date="2014-07" db="EMBL/GenBank/DDBJ databases">
        <title>Genome of Chryseobacterium luteum DSM 18605.</title>
        <authorList>
            <person name="Stropko S.J."/>
            <person name="Pipes S.E."/>
            <person name="Newman J.D."/>
        </authorList>
    </citation>
    <scope>NUCLEOTIDE SEQUENCE [LARGE SCALE GENOMIC DNA]</scope>
    <source>
        <strain evidence="1 2">DSM 18605</strain>
    </source>
</reference>
<gene>
    <name evidence="1" type="ORF">IX38_20360</name>
</gene>
<dbReference type="STRING" id="421531.IX38_20360"/>
<comment type="caution">
    <text evidence="1">The sequence shown here is derived from an EMBL/GenBank/DDBJ whole genome shotgun (WGS) entry which is preliminary data.</text>
</comment>
<proteinExistence type="predicted"/>
<dbReference type="eggNOG" id="ENOG5033G7I">
    <property type="taxonomic scope" value="Bacteria"/>
</dbReference>
<evidence type="ECO:0000313" key="1">
    <source>
        <dbReference type="EMBL" id="KFE97622.1"/>
    </source>
</evidence>